<dbReference type="Proteomes" id="UP000039865">
    <property type="component" value="Unassembled WGS sequence"/>
</dbReference>
<evidence type="ECO:0000313" key="1">
    <source>
        <dbReference type="EMBL" id="CDW86180.1"/>
    </source>
</evidence>
<protein>
    <submittedName>
        <fullName evidence="1">Uncharacterized protein</fullName>
    </submittedName>
</protein>
<evidence type="ECO:0000313" key="2">
    <source>
        <dbReference type="Proteomes" id="UP000039865"/>
    </source>
</evidence>
<sequence length="337" mass="40616">MIIQRLEMSFIRTEVQKEVQSKQKLDEFLNQVEQKRIAKQESQKLVIDEPDSENKQQFKIYNDKPIYLSFKTVFKNYEFLNKYLLYKLLVKPLEQNKPDTVKETMTREELYIIHDIYHDYDLQLVRASILAGMFYPTMLYTLGKFVFKSHTPLPLKFLIAAPALYYLRYDKIKEYVLIPRINYYYRLFQVGDQYKLGNDTLEIIKFVQDESKDLNKLSKENQFLYKTSWKFLISYYKDQIYNYEGVQEKENDLLNALFTMISIKNNNQHLMSQTDRIKLYKSLADNDLKDQDKEQYYKTQAQIEVIQAIQDNQTNKVVYEDIYKFLLDQKTKNNKIV</sequence>
<dbReference type="InParanoid" id="A0A078AUV9"/>
<reference evidence="1 2" key="1">
    <citation type="submission" date="2014-06" db="EMBL/GenBank/DDBJ databases">
        <authorList>
            <person name="Swart Estienne"/>
        </authorList>
    </citation>
    <scope>NUCLEOTIDE SEQUENCE [LARGE SCALE GENOMIC DNA]</scope>
    <source>
        <strain evidence="1 2">130c</strain>
    </source>
</reference>
<proteinExistence type="predicted"/>
<organism evidence="1 2">
    <name type="scientific">Stylonychia lemnae</name>
    <name type="common">Ciliate</name>
    <dbReference type="NCBI Taxonomy" id="5949"/>
    <lineage>
        <taxon>Eukaryota</taxon>
        <taxon>Sar</taxon>
        <taxon>Alveolata</taxon>
        <taxon>Ciliophora</taxon>
        <taxon>Intramacronucleata</taxon>
        <taxon>Spirotrichea</taxon>
        <taxon>Stichotrichia</taxon>
        <taxon>Sporadotrichida</taxon>
        <taxon>Oxytrichidae</taxon>
        <taxon>Stylonychinae</taxon>
        <taxon>Stylonychia</taxon>
    </lineage>
</organism>
<keyword evidence="2" id="KW-1185">Reference proteome</keyword>
<accession>A0A078AUV9</accession>
<dbReference type="EMBL" id="CCKQ01014419">
    <property type="protein sequence ID" value="CDW86180.1"/>
    <property type="molecule type" value="Genomic_DNA"/>
</dbReference>
<gene>
    <name evidence="1" type="primary">Contig694.g772</name>
    <name evidence="1" type="ORF">STYLEM_15271</name>
</gene>
<name>A0A078AUV9_STYLE</name>
<dbReference type="AlphaFoldDB" id="A0A078AUV9"/>